<dbReference type="Proteomes" id="UP000216991">
    <property type="component" value="Unassembled WGS sequence"/>
</dbReference>
<accession>A0A255YLV2</accession>
<keyword evidence="5 6" id="KW-0472">Membrane</keyword>
<evidence type="ECO:0000313" key="8">
    <source>
        <dbReference type="Proteomes" id="UP000216991"/>
    </source>
</evidence>
<protein>
    <submittedName>
        <fullName evidence="7">Ethanolamine permease</fullName>
    </submittedName>
</protein>
<feature type="transmembrane region" description="Helical" evidence="6">
    <location>
        <begin position="85"/>
        <end position="115"/>
    </location>
</feature>
<evidence type="ECO:0000256" key="6">
    <source>
        <dbReference type="SAM" id="Phobius"/>
    </source>
</evidence>
<feature type="transmembrane region" description="Helical" evidence="6">
    <location>
        <begin position="193"/>
        <end position="211"/>
    </location>
</feature>
<dbReference type="PANTHER" id="PTHR42770:SF7">
    <property type="entry name" value="MEMBRANE PROTEIN"/>
    <property type="match status" value="1"/>
</dbReference>
<dbReference type="RefSeq" id="WP_094473373.1">
    <property type="nucleotide sequence ID" value="NZ_NOXT01000101.1"/>
</dbReference>
<comment type="caution">
    <text evidence="7">The sequence shown here is derived from an EMBL/GenBank/DDBJ whole genome shotgun (WGS) entry which is preliminary data.</text>
</comment>
<dbReference type="InterPro" id="IPR002293">
    <property type="entry name" value="AA/rel_permease1"/>
</dbReference>
<evidence type="ECO:0000256" key="3">
    <source>
        <dbReference type="ARBA" id="ARBA00022692"/>
    </source>
</evidence>
<dbReference type="NCBIfam" id="TIGR00908">
    <property type="entry name" value="2A0305"/>
    <property type="match status" value="1"/>
</dbReference>
<feature type="transmembrane region" description="Helical" evidence="6">
    <location>
        <begin position="127"/>
        <end position="147"/>
    </location>
</feature>
<evidence type="ECO:0000256" key="1">
    <source>
        <dbReference type="ARBA" id="ARBA00004651"/>
    </source>
</evidence>
<dbReference type="InterPro" id="IPR004757">
    <property type="entry name" value="EtNH_permease"/>
</dbReference>
<proteinExistence type="predicted"/>
<dbReference type="Pfam" id="PF13520">
    <property type="entry name" value="AA_permease_2"/>
    <property type="match status" value="1"/>
</dbReference>
<feature type="transmembrane region" description="Helical" evidence="6">
    <location>
        <begin position="424"/>
        <end position="441"/>
    </location>
</feature>
<gene>
    <name evidence="7" type="primary">eat</name>
    <name evidence="7" type="ORF">CHU93_06915</name>
</gene>
<sequence length="451" mass="47080">MDHAEQATLPRTLGGLQLWGIAVGLVISGEYFGWSYGWAAAGTLGFLVTAAGVAALYVAFIFSFTELTTAIPHAGGPFAYSLRAFGPLGGAIAGYATLIEFLFAPPAIALAIGAYLAVQFPGTDEKLVASGAYALFVTLNIAGVAIAASFELAITLLAVAELLVFMGVVAPAFEWQAFAAGGWAGAEQLSPAALPGMLAAIPFAIWFFLAIEGVAMAAEEARDPRRTIPRAYVSGMLTLVVLAFGVMVFAGGSGDWRALANVNDPLPRAMQAVVGGASGWLHMLVWLGLFGLVASFHGIIMACARQIYALARAGFLPGPLARLHPRLSTPHLATLAAGGVGIAAIWSDRLVNIGGQPLTAAIVTLSVFGALVMYVMSMAALFRLRQTAPGLERPWTAPLYPWLPGLALGLALAALAAMIWFNPWLFALFAGVMGLAVLMAWRRGPRVVVPA</sequence>
<feature type="transmembrane region" description="Helical" evidence="6">
    <location>
        <begin position="38"/>
        <end position="64"/>
    </location>
</feature>
<organism evidence="7 8">
    <name type="scientific">Sandarakinorhabdus cyanobacteriorum</name>
    <dbReference type="NCBI Taxonomy" id="1981098"/>
    <lineage>
        <taxon>Bacteria</taxon>
        <taxon>Pseudomonadati</taxon>
        <taxon>Pseudomonadota</taxon>
        <taxon>Alphaproteobacteria</taxon>
        <taxon>Sphingomonadales</taxon>
        <taxon>Sphingosinicellaceae</taxon>
        <taxon>Sandarakinorhabdus</taxon>
    </lineage>
</organism>
<evidence type="ECO:0000256" key="4">
    <source>
        <dbReference type="ARBA" id="ARBA00022989"/>
    </source>
</evidence>
<feature type="transmembrane region" description="Helical" evidence="6">
    <location>
        <begin position="329"/>
        <end position="346"/>
    </location>
</feature>
<feature type="transmembrane region" description="Helical" evidence="6">
    <location>
        <begin position="399"/>
        <end position="418"/>
    </location>
</feature>
<keyword evidence="3 6" id="KW-0812">Transmembrane</keyword>
<feature type="transmembrane region" description="Helical" evidence="6">
    <location>
        <begin position="358"/>
        <end position="379"/>
    </location>
</feature>
<name>A0A255YLV2_9SPHN</name>
<dbReference type="GO" id="GO:0022857">
    <property type="term" value="F:transmembrane transporter activity"/>
    <property type="evidence" value="ECO:0007669"/>
    <property type="project" value="InterPro"/>
</dbReference>
<evidence type="ECO:0000256" key="5">
    <source>
        <dbReference type="ARBA" id="ARBA00023136"/>
    </source>
</evidence>
<dbReference type="OrthoDB" id="9762947at2"/>
<dbReference type="InterPro" id="IPR050367">
    <property type="entry name" value="APC_superfamily"/>
</dbReference>
<keyword evidence="8" id="KW-1185">Reference proteome</keyword>
<dbReference type="PIRSF" id="PIRSF006060">
    <property type="entry name" value="AA_transporter"/>
    <property type="match status" value="1"/>
</dbReference>
<keyword evidence="4 6" id="KW-1133">Transmembrane helix</keyword>
<dbReference type="Gene3D" id="1.20.1740.10">
    <property type="entry name" value="Amino acid/polyamine transporter I"/>
    <property type="match status" value="1"/>
</dbReference>
<feature type="transmembrane region" description="Helical" evidence="6">
    <location>
        <begin position="154"/>
        <end position="173"/>
    </location>
</feature>
<reference evidence="7 8" key="1">
    <citation type="submission" date="2017-07" db="EMBL/GenBank/DDBJ databases">
        <title>Sandarakinorhabdus cyanobacteriorum sp. nov., a novel bacterium isolated from cyanobacterial aggregates in a eutrophic lake.</title>
        <authorList>
            <person name="Cai H."/>
        </authorList>
    </citation>
    <scope>NUCLEOTIDE SEQUENCE [LARGE SCALE GENOMIC DNA]</scope>
    <source>
        <strain evidence="7 8">TH057</strain>
    </source>
</reference>
<feature type="transmembrane region" description="Helical" evidence="6">
    <location>
        <begin position="231"/>
        <end position="250"/>
    </location>
</feature>
<evidence type="ECO:0000256" key="2">
    <source>
        <dbReference type="ARBA" id="ARBA00022475"/>
    </source>
</evidence>
<evidence type="ECO:0000313" key="7">
    <source>
        <dbReference type="EMBL" id="OYQ30173.1"/>
    </source>
</evidence>
<dbReference type="GO" id="GO:0005886">
    <property type="term" value="C:plasma membrane"/>
    <property type="evidence" value="ECO:0007669"/>
    <property type="project" value="UniProtKB-SubCell"/>
</dbReference>
<comment type="subcellular location">
    <subcellularLocation>
        <location evidence="1">Cell membrane</location>
        <topology evidence="1">Multi-pass membrane protein</topology>
    </subcellularLocation>
</comment>
<feature type="transmembrane region" description="Helical" evidence="6">
    <location>
        <begin position="12"/>
        <end position="32"/>
    </location>
</feature>
<dbReference type="AlphaFoldDB" id="A0A255YLV2"/>
<feature type="transmembrane region" description="Helical" evidence="6">
    <location>
        <begin position="283"/>
        <end position="308"/>
    </location>
</feature>
<keyword evidence="2" id="KW-1003">Cell membrane</keyword>
<dbReference type="PANTHER" id="PTHR42770">
    <property type="entry name" value="AMINO ACID TRANSPORTER-RELATED"/>
    <property type="match status" value="1"/>
</dbReference>
<dbReference type="EMBL" id="NOXT01000101">
    <property type="protein sequence ID" value="OYQ30173.1"/>
    <property type="molecule type" value="Genomic_DNA"/>
</dbReference>